<sequence>MTPYRTGAMHIRKPLLALACILTLALPGCMSISVGAYPDAALPRADVADLARSSAPMKLKLQVQWQLNGHAPSTETGFMEVKIPSPDMNVLRQKFTEAFRRTGLVEIVQAGESGTVMVTLNNVSDFGDAIDKGDQLGRRWGDGHVTNKEEYELSLLIEQRGSVAESSAVRGAYYSVVAKSKLPDDARLRPPELVFDDMLQQMLIKCLLDMQRNGKLAGLASR</sequence>
<evidence type="ECO:0008006" key="3">
    <source>
        <dbReference type="Google" id="ProtNLM"/>
    </source>
</evidence>
<dbReference type="EMBL" id="JABFMT010000034">
    <property type="protein sequence ID" value="NUU04092.1"/>
    <property type="molecule type" value="Genomic_DNA"/>
</dbReference>
<reference evidence="1 2" key="1">
    <citation type="journal article" date="2020" name="Front. Plant Sci.">
        <title>Isolation of Rhizosphere Bacteria That Improve Quality and Water Stress Tolerance in Greenhouse Ornamentals.</title>
        <authorList>
            <person name="Nordstedt N.P."/>
            <person name="Jones M.L."/>
        </authorList>
    </citation>
    <scope>NUCLEOTIDE SEQUENCE [LARGE SCALE GENOMIC DNA]</scope>
    <source>
        <strain evidence="1 2">C6C2</strain>
    </source>
</reference>
<dbReference type="RefSeq" id="WP_079218993.1">
    <property type="nucleotide sequence ID" value="NZ_CP018845.1"/>
</dbReference>
<comment type="caution">
    <text evidence="1">The sequence shown here is derived from an EMBL/GenBank/DDBJ whole genome shotgun (WGS) entry which is preliminary data.</text>
</comment>
<proteinExistence type="predicted"/>
<organism evidence="1 2">
    <name type="scientific">Herbaspirillum robiniae</name>
    <dbReference type="NCBI Taxonomy" id="2014887"/>
    <lineage>
        <taxon>Bacteria</taxon>
        <taxon>Pseudomonadati</taxon>
        <taxon>Pseudomonadota</taxon>
        <taxon>Betaproteobacteria</taxon>
        <taxon>Burkholderiales</taxon>
        <taxon>Oxalobacteraceae</taxon>
        <taxon>Herbaspirillum</taxon>
    </lineage>
</organism>
<keyword evidence="2" id="KW-1185">Reference proteome</keyword>
<gene>
    <name evidence="1" type="ORF">HNO84_20980</name>
</gene>
<dbReference type="Proteomes" id="UP000536746">
    <property type="component" value="Unassembled WGS sequence"/>
</dbReference>
<protein>
    <recommendedName>
        <fullName evidence="3">Lipoprotein</fullName>
    </recommendedName>
</protein>
<evidence type="ECO:0000313" key="2">
    <source>
        <dbReference type="Proteomes" id="UP000536746"/>
    </source>
</evidence>
<name>A0ABX2M769_9BURK</name>
<accession>A0ABX2M769</accession>
<evidence type="ECO:0000313" key="1">
    <source>
        <dbReference type="EMBL" id="NUU04092.1"/>
    </source>
</evidence>